<keyword evidence="11 12" id="KW-0472">Membrane</keyword>
<evidence type="ECO:0000256" key="6">
    <source>
        <dbReference type="ARBA" id="ARBA00022723"/>
    </source>
</evidence>
<evidence type="ECO:0000313" key="14">
    <source>
        <dbReference type="EMBL" id="MBM7572034.1"/>
    </source>
</evidence>
<dbReference type="PANTHER" id="PTHR39188:SF3">
    <property type="entry name" value="STAGE IV SPORULATION PROTEIN FB"/>
    <property type="match status" value="1"/>
</dbReference>
<sequence>MSVLKLLPPLYIHPVLGFFILISILTGTFVELSFIFLIVMFHEFGHYVVARYFRWRIRRINLWIFGGVMETEEHTSKPMKQELLITLAGPVQHIWIHFLLLYCAGTGFLSPSITELALQFNITILIFNLLPIWPLDGGKLLMLFLSSFLPYKTAHSAMIICSVLCLLCTTSLFFLFYTYSMSTLLLLGFILWENRLEWKRRYYTFIRFLLNRQIYLKEIKRVSPIVVHPDLPLRKVFAYFRRNYRHDIHVKDNWNSRSLKIDEEDCLRTYFRLKQYEITVGEMTRLRY</sequence>
<dbReference type="RefSeq" id="WP_204500152.1">
    <property type="nucleotide sequence ID" value="NZ_JAFBDR010000013.1"/>
</dbReference>
<reference evidence="14 15" key="1">
    <citation type="submission" date="2021-01" db="EMBL/GenBank/DDBJ databases">
        <title>Genomic Encyclopedia of Type Strains, Phase IV (KMG-IV): sequencing the most valuable type-strain genomes for metagenomic binning, comparative biology and taxonomic classification.</title>
        <authorList>
            <person name="Goeker M."/>
        </authorList>
    </citation>
    <scope>NUCLEOTIDE SEQUENCE [LARGE SCALE GENOMIC DNA]</scope>
    <source>
        <strain evidence="14 15">DSM 23711</strain>
    </source>
</reference>
<evidence type="ECO:0000256" key="3">
    <source>
        <dbReference type="ARBA" id="ARBA00007931"/>
    </source>
</evidence>
<feature type="transmembrane region" description="Helical" evidence="12">
    <location>
        <begin position="83"/>
        <end position="110"/>
    </location>
</feature>
<comment type="subcellular location">
    <subcellularLocation>
        <location evidence="2">Membrane</location>
        <topology evidence="2">Multi-pass membrane protein</topology>
    </subcellularLocation>
</comment>
<gene>
    <name evidence="14" type="ORF">JOC48_002535</name>
</gene>
<feature type="transmembrane region" description="Helical" evidence="12">
    <location>
        <begin position="15"/>
        <end position="41"/>
    </location>
</feature>
<keyword evidence="5 12" id="KW-0812">Transmembrane</keyword>
<evidence type="ECO:0000259" key="13">
    <source>
        <dbReference type="Pfam" id="PF02163"/>
    </source>
</evidence>
<organism evidence="14 15">
    <name type="scientific">Aquibacillus albus</name>
    <dbReference type="NCBI Taxonomy" id="1168171"/>
    <lineage>
        <taxon>Bacteria</taxon>
        <taxon>Bacillati</taxon>
        <taxon>Bacillota</taxon>
        <taxon>Bacilli</taxon>
        <taxon>Bacillales</taxon>
        <taxon>Bacillaceae</taxon>
        <taxon>Aquibacillus</taxon>
    </lineage>
</organism>
<evidence type="ECO:0000256" key="2">
    <source>
        <dbReference type="ARBA" id="ARBA00004141"/>
    </source>
</evidence>
<keyword evidence="4" id="KW-0645">Protease</keyword>
<comment type="similarity">
    <text evidence="3">Belongs to the peptidase M50B family.</text>
</comment>
<dbReference type="CDD" id="cd06161">
    <property type="entry name" value="S2P-M50_SpoIVFB"/>
    <property type="match status" value="1"/>
</dbReference>
<dbReference type="GO" id="GO:0016787">
    <property type="term" value="F:hydrolase activity"/>
    <property type="evidence" value="ECO:0007669"/>
    <property type="project" value="UniProtKB-KW"/>
</dbReference>
<keyword evidence="8" id="KW-0862">Zinc</keyword>
<dbReference type="Pfam" id="PF02163">
    <property type="entry name" value="Peptidase_M50"/>
    <property type="match status" value="2"/>
</dbReference>
<name>A0ABS2N1L9_9BACI</name>
<evidence type="ECO:0000256" key="5">
    <source>
        <dbReference type="ARBA" id="ARBA00022692"/>
    </source>
</evidence>
<keyword evidence="9 12" id="KW-1133">Transmembrane helix</keyword>
<dbReference type="InterPro" id="IPR008915">
    <property type="entry name" value="Peptidase_M50"/>
</dbReference>
<keyword evidence="15" id="KW-1185">Reference proteome</keyword>
<keyword evidence="6" id="KW-0479">Metal-binding</keyword>
<feature type="domain" description="Peptidase M50" evidence="13">
    <location>
        <begin position="114"/>
        <end position="164"/>
    </location>
</feature>
<dbReference type="PANTHER" id="PTHR39188">
    <property type="entry name" value="MEMBRANE-ASSOCIATED ZINC METALLOPROTEASE M50B"/>
    <property type="match status" value="1"/>
</dbReference>
<evidence type="ECO:0000256" key="7">
    <source>
        <dbReference type="ARBA" id="ARBA00022801"/>
    </source>
</evidence>
<accession>A0ABS2N1L9</accession>
<evidence type="ECO:0000256" key="12">
    <source>
        <dbReference type="SAM" id="Phobius"/>
    </source>
</evidence>
<feature type="domain" description="Peptidase M50" evidence="13">
    <location>
        <begin position="34"/>
        <end position="104"/>
    </location>
</feature>
<evidence type="ECO:0000256" key="9">
    <source>
        <dbReference type="ARBA" id="ARBA00022989"/>
    </source>
</evidence>
<keyword evidence="7 14" id="KW-0378">Hydrolase</keyword>
<evidence type="ECO:0000256" key="8">
    <source>
        <dbReference type="ARBA" id="ARBA00022833"/>
    </source>
</evidence>
<dbReference type="EC" id="3.4.24.-" evidence="14"/>
<evidence type="ECO:0000256" key="10">
    <source>
        <dbReference type="ARBA" id="ARBA00023049"/>
    </source>
</evidence>
<evidence type="ECO:0000256" key="4">
    <source>
        <dbReference type="ARBA" id="ARBA00022670"/>
    </source>
</evidence>
<comment type="caution">
    <text evidence="14">The sequence shown here is derived from an EMBL/GenBank/DDBJ whole genome shotgun (WGS) entry which is preliminary data.</text>
</comment>
<evidence type="ECO:0000313" key="15">
    <source>
        <dbReference type="Proteomes" id="UP001296943"/>
    </source>
</evidence>
<comment type="cofactor">
    <cofactor evidence="1">
        <name>Zn(2+)</name>
        <dbReference type="ChEBI" id="CHEBI:29105"/>
    </cofactor>
</comment>
<dbReference type="EMBL" id="JAFBDR010000013">
    <property type="protein sequence ID" value="MBM7572034.1"/>
    <property type="molecule type" value="Genomic_DNA"/>
</dbReference>
<evidence type="ECO:0000256" key="11">
    <source>
        <dbReference type="ARBA" id="ARBA00023136"/>
    </source>
</evidence>
<proteinExistence type="inferred from homology"/>
<protein>
    <submittedName>
        <fullName evidence="14">Stage IV sporulation protein FB</fullName>
        <ecNumber evidence="14">3.4.24.-</ecNumber>
    </submittedName>
</protein>
<evidence type="ECO:0000256" key="1">
    <source>
        <dbReference type="ARBA" id="ARBA00001947"/>
    </source>
</evidence>
<dbReference type="Proteomes" id="UP001296943">
    <property type="component" value="Unassembled WGS sequence"/>
</dbReference>
<keyword evidence="10" id="KW-0482">Metalloprotease</keyword>